<dbReference type="InterPro" id="IPR020904">
    <property type="entry name" value="Sc_DH/Rdtase_CS"/>
</dbReference>
<dbReference type="Gene3D" id="3.40.50.720">
    <property type="entry name" value="NAD(P)-binding Rossmann-like Domain"/>
    <property type="match status" value="1"/>
</dbReference>
<dbReference type="InterPro" id="IPR036291">
    <property type="entry name" value="NAD(P)-bd_dom_sf"/>
</dbReference>
<dbReference type="InterPro" id="IPR002347">
    <property type="entry name" value="SDR_fam"/>
</dbReference>
<evidence type="ECO:0000256" key="2">
    <source>
        <dbReference type="ARBA" id="ARBA00022857"/>
    </source>
</evidence>
<reference evidence="4" key="1">
    <citation type="submission" date="2020-05" db="EMBL/GenBank/DDBJ databases">
        <authorList>
            <person name="Chiriac C."/>
            <person name="Salcher M."/>
            <person name="Ghai R."/>
            <person name="Kavagutti S V."/>
        </authorList>
    </citation>
    <scope>NUCLEOTIDE SEQUENCE</scope>
</reference>
<dbReference type="PANTHER" id="PTHR43391">
    <property type="entry name" value="RETINOL DEHYDROGENASE-RELATED"/>
    <property type="match status" value="1"/>
</dbReference>
<evidence type="ECO:0000256" key="3">
    <source>
        <dbReference type="ARBA" id="ARBA00023002"/>
    </source>
</evidence>
<dbReference type="AlphaFoldDB" id="A0A6J6ULY4"/>
<comment type="similarity">
    <text evidence="1">Belongs to the short-chain dehydrogenases/reductases (SDR) family.</text>
</comment>
<dbReference type="EMBL" id="CAEZZK010000106">
    <property type="protein sequence ID" value="CAB4760255.1"/>
    <property type="molecule type" value="Genomic_DNA"/>
</dbReference>
<accession>A0A6J6ULY4</accession>
<proteinExistence type="inferred from homology"/>
<dbReference type="PRINTS" id="PR00081">
    <property type="entry name" value="GDHRDH"/>
</dbReference>
<evidence type="ECO:0000313" key="4">
    <source>
        <dbReference type="EMBL" id="CAB4760255.1"/>
    </source>
</evidence>
<dbReference type="PANTHER" id="PTHR43391:SF14">
    <property type="entry name" value="DEHYDROGENASE_REDUCTASE SDR FAMILY PROTEIN 7-LIKE"/>
    <property type="match status" value="1"/>
</dbReference>
<dbReference type="PRINTS" id="PR00080">
    <property type="entry name" value="SDRFAMILY"/>
</dbReference>
<sequence length="234" mass="25030">MGSIIVTGAASGIGLAVCNRLRNRPDTRLVLVDQNTNQLEQISGSNLSDASHAIDASDPDAIQKVIDTSVSGGNQLDAIVICAGISCPGSATELEVSRWKKTIEINTLGLMYAIRSAIPPMIKQGYGTIIAIASIAGKVSYVGEPAYVASKYAVVGFCDSVRKELIGTGVRVSIIEPGFVDSPMTRNQPEMAKRMNKIKALETDDVARVIEFILDQPPHCSISEVMIRPTEQEL</sequence>
<keyword evidence="3" id="KW-0560">Oxidoreductase</keyword>
<name>A0A6J6ULY4_9ZZZZ</name>
<dbReference type="GO" id="GO:0016491">
    <property type="term" value="F:oxidoreductase activity"/>
    <property type="evidence" value="ECO:0007669"/>
    <property type="project" value="UniProtKB-KW"/>
</dbReference>
<dbReference type="Pfam" id="PF00106">
    <property type="entry name" value="adh_short"/>
    <property type="match status" value="1"/>
</dbReference>
<gene>
    <name evidence="4" type="ORF">UFOPK2855_00628</name>
</gene>
<organism evidence="4">
    <name type="scientific">freshwater metagenome</name>
    <dbReference type="NCBI Taxonomy" id="449393"/>
    <lineage>
        <taxon>unclassified sequences</taxon>
        <taxon>metagenomes</taxon>
        <taxon>ecological metagenomes</taxon>
    </lineage>
</organism>
<dbReference type="SUPFAM" id="SSF51735">
    <property type="entry name" value="NAD(P)-binding Rossmann-fold domains"/>
    <property type="match status" value="1"/>
</dbReference>
<keyword evidence="2" id="KW-0521">NADP</keyword>
<protein>
    <submittedName>
        <fullName evidence="4">Unannotated protein</fullName>
    </submittedName>
</protein>
<dbReference type="PROSITE" id="PS00061">
    <property type="entry name" value="ADH_SHORT"/>
    <property type="match status" value="1"/>
</dbReference>
<evidence type="ECO:0000256" key="1">
    <source>
        <dbReference type="ARBA" id="ARBA00006484"/>
    </source>
</evidence>
<dbReference type="CDD" id="cd05233">
    <property type="entry name" value="SDR_c"/>
    <property type="match status" value="1"/>
</dbReference>